<feature type="region of interest" description="Disordered" evidence="10">
    <location>
        <begin position="530"/>
        <end position="633"/>
    </location>
</feature>
<feature type="repeat" description="WD" evidence="8">
    <location>
        <begin position="76"/>
        <end position="118"/>
    </location>
</feature>
<reference evidence="13" key="1">
    <citation type="journal article" date="2013" name="Genome Announc.">
        <title>Draft genome sequence of the basidiomycetous yeast-like fungus Pseudozyma hubeiensis SY62, which produces an abundant amount of the biosurfactant mannosylerythritol lipids.</title>
        <authorList>
            <person name="Konishi M."/>
            <person name="Hatada Y."/>
            <person name="Horiuchi J."/>
        </authorList>
    </citation>
    <scope>NUCLEOTIDE SEQUENCE [LARGE SCALE GENOMIC DNA]</scope>
    <source>
        <strain evidence="13">SY62</strain>
    </source>
</reference>
<evidence type="ECO:0000256" key="5">
    <source>
        <dbReference type="ARBA" id="ARBA00023054"/>
    </source>
</evidence>
<dbReference type="Pfam" id="PF16300">
    <property type="entry name" value="WD40_4"/>
    <property type="match status" value="1"/>
</dbReference>
<dbReference type="HOGENOM" id="CLU_026859_3_2_1"/>
<dbReference type="PROSITE" id="PS50082">
    <property type="entry name" value="WD_REPEATS_2"/>
    <property type="match status" value="1"/>
</dbReference>
<sequence>MSRFVRPSKYRHVYPNVAKKEACYENVKVSNNAWDTNLVAANGKYISINWNASGGGAFAVLPVNRPGKLPDIYPLCRGHTATVLDTAFSPFEDNFVASASDDGTIGLWKIDDANFDQLEWSDKERERNGGVKDFQPLARVSGGGRKIGQVVWHPTASNVLAAATGDHVVKLFDVSTASTAASSPSISLRGFTDTIQSLDWDWTGTTLIATSRDRKIRTFDPRQGENPVQVADSHGGIKGARVIWCGDKDRAITTGFSKMSDRQMFLWDTNNLANGPLKQITLDTSSGIIMPFWSDNNIVFLAGKGDGNIRYYELENDELHYLTESKSSEPQRGLTFVGRRFLNTDENEIAKAYKITGTTIQPVSFCVPRKAEGFQSDIFPPAPSAEPALTSKEFFEGKRAPRNMVSLETGRGVSSSGSVPTATSAAATTATPVRAASPTKPVSAPTPAPAAAPVASSTPARSASPTKPSPAPAPAAAAAPAAQSTPTPSSESKSTSNGVSASKEVADLRAQIEQLRTAVEERDTQIRHLEQENETLKANQKRAREALLSSISPSVTMHATSNNRSPLSTDNPVISQSIHTNGPSDAPNFRVAGGGGIGDNDDDDDDDDDEDDIATSDGDEAKTDVRREMSDRRTEVVVCVLRKQPIQDPEPLGRGVGRMRLAATQPRRVRVIESVD</sequence>
<evidence type="ECO:0000256" key="6">
    <source>
        <dbReference type="ARBA" id="ARBA00023203"/>
    </source>
</evidence>
<dbReference type="SMART" id="SM00320">
    <property type="entry name" value="WD40"/>
    <property type="match status" value="3"/>
</dbReference>
<comment type="similarity">
    <text evidence="1 9">Belongs to the WD repeat coronin family.</text>
</comment>
<feature type="compositionally biased region" description="Low complexity" evidence="10">
    <location>
        <begin position="474"/>
        <end position="496"/>
    </location>
</feature>
<dbReference type="InterPro" id="IPR015048">
    <property type="entry name" value="DUF1899"/>
</dbReference>
<dbReference type="SUPFAM" id="SSF50978">
    <property type="entry name" value="WD40 repeat-like"/>
    <property type="match status" value="1"/>
</dbReference>
<evidence type="ECO:0000256" key="3">
    <source>
        <dbReference type="ARBA" id="ARBA00022574"/>
    </source>
</evidence>
<feature type="region of interest" description="Disordered" evidence="10">
    <location>
        <begin position="408"/>
        <end position="503"/>
    </location>
</feature>
<keyword evidence="4 9" id="KW-0677">Repeat</keyword>
<evidence type="ECO:0000256" key="4">
    <source>
        <dbReference type="ARBA" id="ARBA00022737"/>
    </source>
</evidence>
<dbReference type="eggNOG" id="KOG0303">
    <property type="taxonomic scope" value="Eukaryota"/>
</dbReference>
<keyword evidence="3 8" id="KW-0853">WD repeat</keyword>
<evidence type="ECO:0000256" key="1">
    <source>
        <dbReference type="ARBA" id="ARBA00009482"/>
    </source>
</evidence>
<dbReference type="PROSITE" id="PS50294">
    <property type="entry name" value="WD_REPEATS_REGION"/>
    <property type="match status" value="1"/>
</dbReference>
<dbReference type="InterPro" id="IPR015943">
    <property type="entry name" value="WD40/YVTN_repeat-like_dom_sf"/>
</dbReference>
<dbReference type="Pfam" id="PF00400">
    <property type="entry name" value="WD40"/>
    <property type="match status" value="2"/>
</dbReference>
<accession>R9P3I0</accession>
<dbReference type="AlphaFoldDB" id="R9P3I0"/>
<dbReference type="PANTHER" id="PTHR10856">
    <property type="entry name" value="CORONIN"/>
    <property type="match status" value="1"/>
</dbReference>
<dbReference type="GO" id="GO:0007015">
    <property type="term" value="P:actin filament organization"/>
    <property type="evidence" value="ECO:0007669"/>
    <property type="project" value="TreeGrafter"/>
</dbReference>
<evidence type="ECO:0000256" key="9">
    <source>
        <dbReference type="RuleBase" id="RU280818"/>
    </source>
</evidence>
<dbReference type="InterPro" id="IPR015505">
    <property type="entry name" value="Coronin"/>
</dbReference>
<proteinExistence type="inferred from homology"/>
<evidence type="ECO:0000313" key="13">
    <source>
        <dbReference type="Proteomes" id="UP000014071"/>
    </source>
</evidence>
<name>R9P3I0_PSEHS</name>
<feature type="compositionally biased region" description="Low complexity" evidence="10">
    <location>
        <begin position="451"/>
        <end position="466"/>
    </location>
</feature>
<dbReference type="EMBL" id="DF238800">
    <property type="protein sequence ID" value="GAC96008.1"/>
    <property type="molecule type" value="Genomic_DNA"/>
</dbReference>
<dbReference type="OrthoDB" id="1850764at2759"/>
<gene>
    <name evidence="12" type="ORF">PHSY_003587</name>
</gene>
<dbReference type="InterPro" id="IPR001680">
    <property type="entry name" value="WD40_rpt"/>
</dbReference>
<dbReference type="SMART" id="SM01166">
    <property type="entry name" value="DUF1899"/>
    <property type="match status" value="1"/>
</dbReference>
<feature type="compositionally biased region" description="Low complexity" evidence="10">
    <location>
        <begin position="413"/>
        <end position="443"/>
    </location>
</feature>
<dbReference type="RefSeq" id="XP_012189595.1">
    <property type="nucleotide sequence ID" value="XM_012334205.1"/>
</dbReference>
<keyword evidence="6" id="KW-0009">Actin-binding</keyword>
<feature type="compositionally biased region" description="Acidic residues" evidence="10">
    <location>
        <begin position="599"/>
        <end position="618"/>
    </location>
</feature>
<keyword evidence="13" id="KW-1185">Reference proteome</keyword>
<keyword evidence="2" id="KW-0597">Phosphoprotein</keyword>
<organism evidence="12 13">
    <name type="scientific">Pseudozyma hubeiensis (strain SY62)</name>
    <name type="common">Yeast</name>
    <dbReference type="NCBI Taxonomy" id="1305764"/>
    <lineage>
        <taxon>Eukaryota</taxon>
        <taxon>Fungi</taxon>
        <taxon>Dikarya</taxon>
        <taxon>Basidiomycota</taxon>
        <taxon>Ustilaginomycotina</taxon>
        <taxon>Ustilaginomycetes</taxon>
        <taxon>Ustilaginales</taxon>
        <taxon>Ustilaginaceae</taxon>
        <taxon>Pseudozyma</taxon>
    </lineage>
</organism>
<feature type="domain" description="DUF1899" evidence="11">
    <location>
        <begin position="3"/>
        <end position="67"/>
    </location>
</feature>
<evidence type="ECO:0000256" key="10">
    <source>
        <dbReference type="SAM" id="MobiDB-lite"/>
    </source>
</evidence>
<dbReference type="PANTHER" id="PTHR10856:SF0">
    <property type="entry name" value="CORONIN"/>
    <property type="match status" value="1"/>
</dbReference>
<dbReference type="InterPro" id="IPR036322">
    <property type="entry name" value="WD40_repeat_dom_sf"/>
</dbReference>
<comment type="subunit">
    <text evidence="7">Binds to F-actin.</text>
</comment>
<feature type="compositionally biased region" description="Basic and acidic residues" evidence="10">
    <location>
        <begin position="619"/>
        <end position="633"/>
    </location>
</feature>
<dbReference type="GO" id="GO:0030479">
    <property type="term" value="C:actin cortical patch"/>
    <property type="evidence" value="ECO:0007669"/>
    <property type="project" value="UniProtKB-ARBA"/>
</dbReference>
<evidence type="ECO:0000256" key="7">
    <source>
        <dbReference type="ARBA" id="ARBA00062568"/>
    </source>
</evidence>
<evidence type="ECO:0000259" key="11">
    <source>
        <dbReference type="SMART" id="SM01166"/>
    </source>
</evidence>
<keyword evidence="5" id="KW-0175">Coiled coil</keyword>
<dbReference type="Proteomes" id="UP000014071">
    <property type="component" value="Unassembled WGS sequence"/>
</dbReference>
<dbReference type="SMART" id="SM01167">
    <property type="entry name" value="DUF1900"/>
    <property type="match status" value="1"/>
</dbReference>
<dbReference type="GeneID" id="24108874"/>
<evidence type="ECO:0000256" key="8">
    <source>
        <dbReference type="PROSITE-ProRule" id="PRU00221"/>
    </source>
</evidence>
<dbReference type="FunFam" id="2.130.10.10:FF:000197">
    <property type="entry name" value="Coronin"/>
    <property type="match status" value="1"/>
</dbReference>
<evidence type="ECO:0000313" key="12">
    <source>
        <dbReference type="EMBL" id="GAC96008.1"/>
    </source>
</evidence>
<evidence type="ECO:0000256" key="2">
    <source>
        <dbReference type="ARBA" id="ARBA00022553"/>
    </source>
</evidence>
<protein>
    <recommendedName>
        <fullName evidence="9">Coronin</fullName>
    </recommendedName>
</protein>
<dbReference type="Gene3D" id="2.130.10.10">
    <property type="entry name" value="YVTN repeat-like/Quinoprotein amine dehydrogenase"/>
    <property type="match status" value="1"/>
</dbReference>
<dbReference type="GO" id="GO:0051015">
    <property type="term" value="F:actin filament binding"/>
    <property type="evidence" value="ECO:0007669"/>
    <property type="project" value="TreeGrafter"/>
</dbReference>
<dbReference type="Pfam" id="PF08953">
    <property type="entry name" value="DUF1899"/>
    <property type="match status" value="1"/>
</dbReference>
<dbReference type="STRING" id="1305764.R9P3I0"/>
<feature type="compositionally biased region" description="Polar residues" evidence="10">
    <location>
        <begin position="549"/>
        <end position="583"/>
    </location>
</feature>